<accession>A0A1H9FMZ3</accession>
<proteinExistence type="predicted"/>
<dbReference type="EMBL" id="FOFS01000006">
    <property type="protein sequence ID" value="SEQ39360.1"/>
    <property type="molecule type" value="Genomic_DNA"/>
</dbReference>
<evidence type="ECO:0000313" key="2">
    <source>
        <dbReference type="Proteomes" id="UP000199233"/>
    </source>
</evidence>
<dbReference type="STRING" id="489703.SAMN04488038_10640"/>
<evidence type="ECO:0000313" key="1">
    <source>
        <dbReference type="EMBL" id="SEQ39360.1"/>
    </source>
</evidence>
<gene>
    <name evidence="1" type="ORF">SAMN04488038_10640</name>
</gene>
<keyword evidence="2" id="KW-1185">Reference proteome</keyword>
<dbReference type="RefSeq" id="WP_093284700.1">
    <property type="nucleotide sequence ID" value="NZ_FOFS01000006.1"/>
</dbReference>
<dbReference type="AlphaFoldDB" id="A0A1H9FMZ3"/>
<sequence length="72" mass="8030">MSSQEHHALNQVLRDKAPEALQALSHSELQTLTQALQTARRNQRALLQRALEDALQQLPSPLRAALKKLLGL</sequence>
<organism evidence="1 2">
    <name type="scientific">Solimonas aquatica</name>
    <dbReference type="NCBI Taxonomy" id="489703"/>
    <lineage>
        <taxon>Bacteria</taxon>
        <taxon>Pseudomonadati</taxon>
        <taxon>Pseudomonadota</taxon>
        <taxon>Gammaproteobacteria</taxon>
        <taxon>Nevskiales</taxon>
        <taxon>Nevskiaceae</taxon>
        <taxon>Solimonas</taxon>
    </lineage>
</organism>
<name>A0A1H9FMZ3_9GAMM</name>
<reference evidence="1 2" key="1">
    <citation type="submission" date="2016-10" db="EMBL/GenBank/DDBJ databases">
        <authorList>
            <person name="de Groot N.N."/>
        </authorList>
    </citation>
    <scope>NUCLEOTIDE SEQUENCE [LARGE SCALE GENOMIC DNA]</scope>
    <source>
        <strain evidence="1 2">DSM 25927</strain>
    </source>
</reference>
<protein>
    <submittedName>
        <fullName evidence="1">Uncharacterized protein</fullName>
    </submittedName>
</protein>
<dbReference type="Proteomes" id="UP000199233">
    <property type="component" value="Unassembled WGS sequence"/>
</dbReference>